<gene>
    <name evidence="4" type="ORF">I6E12_02980</name>
</gene>
<proteinExistence type="predicted"/>
<evidence type="ECO:0000256" key="1">
    <source>
        <dbReference type="ARBA" id="ARBA00023125"/>
    </source>
</evidence>
<dbReference type="InterPro" id="IPR010992">
    <property type="entry name" value="IHF-like_DNA-bd_dom_sf"/>
</dbReference>
<organism evidence="4 5">
    <name type="scientific">Xylanibacter brevis</name>
    <dbReference type="NCBI Taxonomy" id="83231"/>
    <lineage>
        <taxon>Bacteria</taxon>
        <taxon>Pseudomonadati</taxon>
        <taxon>Bacteroidota</taxon>
        <taxon>Bacteroidia</taxon>
        <taxon>Bacteroidales</taxon>
        <taxon>Prevotellaceae</taxon>
        <taxon>Xylanibacter</taxon>
    </lineage>
</organism>
<feature type="region of interest" description="Disordered" evidence="2">
    <location>
        <begin position="154"/>
        <end position="187"/>
    </location>
</feature>
<evidence type="ECO:0000256" key="2">
    <source>
        <dbReference type="SAM" id="MobiDB-lite"/>
    </source>
</evidence>
<feature type="compositionally biased region" description="Gly residues" evidence="2">
    <location>
        <begin position="167"/>
        <end position="187"/>
    </location>
</feature>
<dbReference type="Proteomes" id="UP001200470">
    <property type="component" value="Unassembled WGS sequence"/>
</dbReference>
<sequence>MSTLTTIRYCLQKCTNSKSTAYAKYYAKPVSQGTVNLDELAAHISDHGSVYTRDVVVGVMTKMVDCINELLAQGYKVKLGELGTFYNSIRNDGKKAVDDPSKFDVAQIAGVNLRFLPFGGKKLGGKFNNTSTTRADRYAYECMGIKEANKEGLLPIPGKVTDSNPGSNGGGGSSSTGTPSGGSGVEG</sequence>
<dbReference type="RefSeq" id="WP_301637521.1">
    <property type="nucleotide sequence ID" value="NZ_JADYTN010000004.1"/>
</dbReference>
<evidence type="ECO:0000313" key="4">
    <source>
        <dbReference type="EMBL" id="MCF2563075.1"/>
    </source>
</evidence>
<protein>
    <recommendedName>
        <fullName evidence="3">HU domain-containing protein</fullName>
    </recommendedName>
</protein>
<dbReference type="SUPFAM" id="SSF47729">
    <property type="entry name" value="IHF-like DNA-binding proteins"/>
    <property type="match status" value="1"/>
</dbReference>
<accession>A0ABS9CE02</accession>
<feature type="domain" description="HU" evidence="3">
    <location>
        <begin position="7"/>
        <end position="130"/>
    </location>
</feature>
<evidence type="ECO:0000313" key="5">
    <source>
        <dbReference type="Proteomes" id="UP001200470"/>
    </source>
</evidence>
<dbReference type="EMBL" id="JADYTN010000004">
    <property type="protein sequence ID" value="MCF2563075.1"/>
    <property type="molecule type" value="Genomic_DNA"/>
</dbReference>
<dbReference type="NCBIfam" id="TIGR01201">
    <property type="entry name" value="HU_rel"/>
    <property type="match status" value="1"/>
</dbReference>
<comment type="caution">
    <text evidence="4">The sequence shown here is derived from an EMBL/GenBank/DDBJ whole genome shotgun (WGS) entry which is preliminary data.</text>
</comment>
<name>A0ABS9CE02_9BACT</name>
<evidence type="ECO:0000259" key="3">
    <source>
        <dbReference type="Pfam" id="PF18291"/>
    </source>
</evidence>
<dbReference type="InterPro" id="IPR005902">
    <property type="entry name" value="HU_DNA-bd_put"/>
</dbReference>
<dbReference type="Pfam" id="PF18291">
    <property type="entry name" value="HU-HIG"/>
    <property type="match status" value="1"/>
</dbReference>
<keyword evidence="5" id="KW-1185">Reference proteome</keyword>
<dbReference type="InterPro" id="IPR041607">
    <property type="entry name" value="HU-HIG"/>
</dbReference>
<reference evidence="4 5" key="1">
    <citation type="submission" date="2020-12" db="EMBL/GenBank/DDBJ databases">
        <title>Whole genome sequences of gut porcine anaerobes.</title>
        <authorList>
            <person name="Kubasova T."/>
            <person name="Jahodarova E."/>
            <person name="Rychlik I."/>
        </authorList>
    </citation>
    <scope>NUCLEOTIDE SEQUENCE [LARGE SCALE GENOMIC DNA]</scope>
    <source>
        <strain evidence="4 5">An925</strain>
    </source>
</reference>
<keyword evidence="1" id="KW-0238">DNA-binding</keyword>